<accession>A0A0F9MDZ5</accession>
<reference evidence="1" key="1">
    <citation type="journal article" date="2015" name="Nature">
        <title>Complex archaea that bridge the gap between prokaryotes and eukaryotes.</title>
        <authorList>
            <person name="Spang A."/>
            <person name="Saw J.H."/>
            <person name="Jorgensen S.L."/>
            <person name="Zaremba-Niedzwiedzka K."/>
            <person name="Martijn J."/>
            <person name="Lind A.E."/>
            <person name="van Eijk R."/>
            <person name="Schleper C."/>
            <person name="Guy L."/>
            <person name="Ettema T.J."/>
        </authorList>
    </citation>
    <scope>NUCLEOTIDE SEQUENCE</scope>
</reference>
<evidence type="ECO:0000313" key="1">
    <source>
        <dbReference type="EMBL" id="KKN04074.1"/>
    </source>
</evidence>
<feature type="non-terminal residue" evidence="1">
    <location>
        <position position="21"/>
    </location>
</feature>
<comment type="caution">
    <text evidence="1">The sequence shown here is derived from an EMBL/GenBank/DDBJ whole genome shotgun (WGS) entry which is preliminary data.</text>
</comment>
<sequence>MILQVKDITNLFNKLANNSIN</sequence>
<dbReference type="AlphaFoldDB" id="A0A0F9MDZ5"/>
<dbReference type="EMBL" id="LAZR01004961">
    <property type="protein sequence ID" value="KKN04074.1"/>
    <property type="molecule type" value="Genomic_DNA"/>
</dbReference>
<name>A0A0F9MDZ5_9ZZZZ</name>
<organism evidence="1">
    <name type="scientific">marine sediment metagenome</name>
    <dbReference type="NCBI Taxonomy" id="412755"/>
    <lineage>
        <taxon>unclassified sequences</taxon>
        <taxon>metagenomes</taxon>
        <taxon>ecological metagenomes</taxon>
    </lineage>
</organism>
<gene>
    <name evidence="1" type="ORF">LCGC14_1101130</name>
</gene>
<protein>
    <submittedName>
        <fullName evidence="1">Uncharacterized protein</fullName>
    </submittedName>
</protein>
<proteinExistence type="predicted"/>